<feature type="region of interest" description="Disordered" evidence="1">
    <location>
        <begin position="34"/>
        <end position="88"/>
    </location>
</feature>
<dbReference type="Proteomes" id="UP000772434">
    <property type="component" value="Unassembled WGS sequence"/>
</dbReference>
<proteinExistence type="predicted"/>
<organism evidence="3 4">
    <name type="scientific">Rhodocollybia butyracea</name>
    <dbReference type="NCBI Taxonomy" id="206335"/>
    <lineage>
        <taxon>Eukaryota</taxon>
        <taxon>Fungi</taxon>
        <taxon>Dikarya</taxon>
        <taxon>Basidiomycota</taxon>
        <taxon>Agaricomycotina</taxon>
        <taxon>Agaricomycetes</taxon>
        <taxon>Agaricomycetidae</taxon>
        <taxon>Agaricales</taxon>
        <taxon>Marasmiineae</taxon>
        <taxon>Omphalotaceae</taxon>
        <taxon>Rhodocollybia</taxon>
    </lineage>
</organism>
<evidence type="ECO:0000256" key="2">
    <source>
        <dbReference type="SAM" id="SignalP"/>
    </source>
</evidence>
<dbReference type="EMBL" id="JADNRY010000115">
    <property type="protein sequence ID" value="KAF9064807.1"/>
    <property type="molecule type" value="Genomic_DNA"/>
</dbReference>
<comment type="caution">
    <text evidence="3">The sequence shown here is derived from an EMBL/GenBank/DDBJ whole genome shotgun (WGS) entry which is preliminary data.</text>
</comment>
<accession>A0A9P5PKD6</accession>
<evidence type="ECO:0000256" key="1">
    <source>
        <dbReference type="SAM" id="MobiDB-lite"/>
    </source>
</evidence>
<keyword evidence="4" id="KW-1185">Reference proteome</keyword>
<reference evidence="3" key="1">
    <citation type="submission" date="2020-11" db="EMBL/GenBank/DDBJ databases">
        <authorList>
            <consortium name="DOE Joint Genome Institute"/>
            <person name="Ahrendt S."/>
            <person name="Riley R."/>
            <person name="Andreopoulos W."/>
            <person name="Labutti K."/>
            <person name="Pangilinan J."/>
            <person name="Ruiz-Duenas F.J."/>
            <person name="Barrasa J.M."/>
            <person name="Sanchez-Garcia M."/>
            <person name="Camarero S."/>
            <person name="Miyauchi S."/>
            <person name="Serrano A."/>
            <person name="Linde D."/>
            <person name="Babiker R."/>
            <person name="Drula E."/>
            <person name="Ayuso-Fernandez I."/>
            <person name="Pacheco R."/>
            <person name="Padilla G."/>
            <person name="Ferreira P."/>
            <person name="Barriuso J."/>
            <person name="Kellner H."/>
            <person name="Castanera R."/>
            <person name="Alfaro M."/>
            <person name="Ramirez L."/>
            <person name="Pisabarro A.G."/>
            <person name="Kuo A."/>
            <person name="Tritt A."/>
            <person name="Lipzen A."/>
            <person name="He G."/>
            <person name="Yan M."/>
            <person name="Ng V."/>
            <person name="Cullen D."/>
            <person name="Martin F."/>
            <person name="Rosso M.-N."/>
            <person name="Henrissat B."/>
            <person name="Hibbett D."/>
            <person name="Martinez A.T."/>
            <person name="Grigoriev I.V."/>
        </authorList>
    </citation>
    <scope>NUCLEOTIDE SEQUENCE</scope>
    <source>
        <strain evidence="3">AH 40177</strain>
    </source>
</reference>
<evidence type="ECO:0000313" key="4">
    <source>
        <dbReference type="Proteomes" id="UP000772434"/>
    </source>
</evidence>
<evidence type="ECO:0000313" key="3">
    <source>
        <dbReference type="EMBL" id="KAF9064807.1"/>
    </source>
</evidence>
<dbReference type="AlphaFoldDB" id="A0A9P5PKD6"/>
<gene>
    <name evidence="3" type="ORF">BDP27DRAFT_1425469</name>
</gene>
<protein>
    <submittedName>
        <fullName evidence="3">Uncharacterized protein</fullName>
    </submittedName>
</protein>
<feature type="chain" id="PRO_5040219562" evidence="2">
    <location>
        <begin position="23"/>
        <end position="296"/>
    </location>
</feature>
<keyword evidence="2" id="KW-0732">Signal</keyword>
<sequence>MQPKVVCLCLLAMLLFTSPGCALPAYNLRHRPNKPAALRKPHNAGLPKLPTPALPPSTSFRKPRTPFKASFLDSQGRPRPNESNKAQRKLRRLAAYSAKHRVRWVLMAILKAHEDDINQNVALRNLFRASVTWERNCVPVGISGEEPVIYFSIEGGICEPHCFGFTVRHPILFSSGSTQMLAYGELHYPNSSPGGFEILAFNGGRDCPEGDPAIQGKLDPFLRFLGGSKDEVKQGKANYPVVWPVLEAESEALSLAPYSACVSGPPTAAPPTHDIDHILAHRLQSYLNGTDGHPTS</sequence>
<feature type="signal peptide" evidence="2">
    <location>
        <begin position="1"/>
        <end position="22"/>
    </location>
</feature>
<name>A0A9P5PKD6_9AGAR</name>